<dbReference type="GO" id="GO:0047070">
    <property type="term" value="F:3-carboxyethylcatechol 2,3-dioxygenase activity"/>
    <property type="evidence" value="ECO:0007669"/>
    <property type="project" value="UniProtKB-UniRule"/>
</dbReference>
<dbReference type="EC" id="1.13.11.16" evidence="10"/>
<dbReference type="STRING" id="1834516.BL253_12200"/>
<evidence type="ECO:0000256" key="5">
    <source>
        <dbReference type="ARBA" id="ARBA00011881"/>
    </source>
</evidence>
<dbReference type="UniPathway" id="UPA00714"/>
<comment type="cofactor">
    <cofactor evidence="10">
        <name>Fe(2+)</name>
        <dbReference type="ChEBI" id="CHEBI:29033"/>
    </cofactor>
</comment>
<dbReference type="OrthoDB" id="8673673at2"/>
<comment type="caution">
    <text evidence="12">The sequence shown here is derived from an EMBL/GenBank/DDBJ whole genome shotgun (WGS) entry which is preliminary data.</text>
</comment>
<dbReference type="InterPro" id="IPR004183">
    <property type="entry name" value="Xdiol_dOase_suB"/>
</dbReference>
<keyword evidence="7 10" id="KW-0223">Dioxygenase</keyword>
<evidence type="ECO:0000313" key="13">
    <source>
        <dbReference type="Proteomes" id="UP000188929"/>
    </source>
</evidence>
<feature type="domain" description="Extradiol ring-cleavage dioxygenase class III enzyme subunit B" evidence="11">
    <location>
        <begin position="6"/>
        <end position="303"/>
    </location>
</feature>
<name>A0A1V2ICG4_9ACTN</name>
<feature type="active site" description="Proton acceptor" evidence="10">
    <location>
        <position position="179"/>
    </location>
</feature>
<keyword evidence="8 10" id="KW-0560">Oxidoreductase</keyword>
<protein>
    <recommendedName>
        <fullName evidence="10">2,3-dihydroxyphenylpropionate/2,3-dihydroxicinnamic acid 1,2-dioxygenase</fullName>
        <ecNumber evidence="10">1.13.11.16</ecNumber>
    </recommendedName>
    <alternativeName>
        <fullName evidence="10">3-carboxyethylcatechol 2,3-dioxygenase</fullName>
    </alternativeName>
</protein>
<comment type="subunit">
    <text evidence="5 10">Homotetramer.</text>
</comment>
<dbReference type="Gene3D" id="3.40.830.10">
    <property type="entry name" value="LigB-like"/>
    <property type="match status" value="1"/>
</dbReference>
<comment type="catalytic activity">
    <reaction evidence="1 10">
        <text>(2E)-3-(2,3-dihydroxyphenyl)prop-2-enoate + O2 = (2Z,4E,7E)-2-hydroxy-6-oxonona-2,4,7-trienedioate + H(+)</text>
        <dbReference type="Rhea" id="RHEA:25054"/>
        <dbReference type="ChEBI" id="CHEBI:15378"/>
        <dbReference type="ChEBI" id="CHEBI:15379"/>
        <dbReference type="ChEBI" id="CHEBI:58642"/>
        <dbReference type="ChEBI" id="CHEBI:66888"/>
        <dbReference type="EC" id="1.13.11.16"/>
    </reaction>
</comment>
<keyword evidence="13" id="KW-1185">Reference proteome</keyword>
<evidence type="ECO:0000256" key="10">
    <source>
        <dbReference type="HAMAP-Rule" id="MF_01653"/>
    </source>
</evidence>
<comment type="pathway">
    <text evidence="3 10">Aromatic compound metabolism; 3-phenylpropanoate degradation.</text>
</comment>
<keyword evidence="9 10" id="KW-0408">Iron</keyword>
<proteinExistence type="inferred from homology"/>
<reference evidence="13" key="1">
    <citation type="submission" date="2016-10" db="EMBL/GenBank/DDBJ databases">
        <title>Frankia sp. NRRL B-16386 Genome sequencing.</title>
        <authorList>
            <person name="Ghodhbane-Gtari F."/>
            <person name="Swanson E."/>
            <person name="Gueddou A."/>
            <person name="Hezbri K."/>
            <person name="Ktari K."/>
            <person name="Nouioui I."/>
            <person name="Morris K."/>
            <person name="Simpson S."/>
            <person name="Abebe-Akele F."/>
            <person name="Thomas K."/>
            <person name="Gtari M."/>
            <person name="Tisa L.S."/>
        </authorList>
    </citation>
    <scope>NUCLEOTIDE SEQUENCE [LARGE SCALE GENOMIC DNA]</scope>
    <source>
        <strain evidence="13">NRRL B-16386</strain>
    </source>
</reference>
<evidence type="ECO:0000256" key="4">
    <source>
        <dbReference type="ARBA" id="ARBA00007030"/>
    </source>
</evidence>
<evidence type="ECO:0000256" key="3">
    <source>
        <dbReference type="ARBA" id="ARBA00005207"/>
    </source>
</evidence>
<dbReference type="HAMAP" id="MF_01653">
    <property type="entry name" value="MhpB"/>
    <property type="match status" value="1"/>
</dbReference>
<keyword evidence="6 10" id="KW-0058">Aromatic hydrocarbons catabolism</keyword>
<dbReference type="InterPro" id="IPR023789">
    <property type="entry name" value="DHPP/DHXA_dioxygenase"/>
</dbReference>
<dbReference type="RefSeq" id="WP_076816496.1">
    <property type="nucleotide sequence ID" value="NZ_MOMC01000022.1"/>
</dbReference>
<comment type="function">
    <text evidence="10">Catalyzes the non-heme iron(II)-dependent oxidative cleavage of 2,3-dihydroxyphenylpropionic acid and 2,3-dihydroxicinnamic acid into 2-hydroxy-6-ketononadienedioate and 2-hydroxy-6-ketononatrienedioate, respectively.</text>
</comment>
<dbReference type="Proteomes" id="UP000188929">
    <property type="component" value="Unassembled WGS sequence"/>
</dbReference>
<evidence type="ECO:0000256" key="6">
    <source>
        <dbReference type="ARBA" id="ARBA00022797"/>
    </source>
</evidence>
<sequence>MPLALCCMSHSPLLDITQQRPELEADVAGALGAARDFVAAVDPDVVVVFAPDHFNGFFYRQMPPFCLGVAARAVGDYSSLAGDLAVPTALARELAGAVLDAGVDLPVSHLMEVDHSTAQPLRELFGALDARPVIPVFINAAAPPLGPLSRSRALGTAIGRFFAARDERVLFLGSGGISHDPPVPALDTAPAPVAERLVSGRPLTAEEAERKHTGAAAEGERLAAGTSDRLPLTPEWDEAFLDLLGAGKLTELDGWSNDEIGAHGGGAHEIRTWIAAYAALAVAGPYEVGYRYYRPIPEYIAGFAVTTALPTG</sequence>
<dbReference type="Pfam" id="PF02900">
    <property type="entry name" value="LigB"/>
    <property type="match status" value="1"/>
</dbReference>
<dbReference type="NCBIfam" id="NF009910">
    <property type="entry name" value="PRK13370.1-4"/>
    <property type="match status" value="1"/>
</dbReference>
<accession>A0A1V2ICG4</accession>
<evidence type="ECO:0000256" key="8">
    <source>
        <dbReference type="ARBA" id="ARBA00023002"/>
    </source>
</evidence>
<gene>
    <name evidence="10 12" type="primary">mhpB</name>
    <name evidence="12" type="ORF">BL253_12200</name>
</gene>
<evidence type="ECO:0000256" key="7">
    <source>
        <dbReference type="ARBA" id="ARBA00022964"/>
    </source>
</evidence>
<evidence type="ECO:0000256" key="2">
    <source>
        <dbReference type="ARBA" id="ARBA00001843"/>
    </source>
</evidence>
<comment type="catalytic activity">
    <reaction evidence="2 10">
        <text>3-(2,3-dihydroxyphenyl)propanoate + O2 = (2Z,4E)-2-hydroxy-6-oxonona-2,4-dienedioate + H(+)</text>
        <dbReference type="Rhea" id="RHEA:23840"/>
        <dbReference type="ChEBI" id="CHEBI:15378"/>
        <dbReference type="ChEBI" id="CHEBI:15379"/>
        <dbReference type="ChEBI" id="CHEBI:46951"/>
        <dbReference type="ChEBI" id="CHEBI:66887"/>
        <dbReference type="EC" id="1.13.11.16"/>
    </reaction>
</comment>
<evidence type="ECO:0000313" key="12">
    <source>
        <dbReference type="EMBL" id="ONH30854.1"/>
    </source>
</evidence>
<dbReference type="SUPFAM" id="SSF53213">
    <property type="entry name" value="LigB-like"/>
    <property type="match status" value="1"/>
</dbReference>
<dbReference type="GO" id="GO:0019380">
    <property type="term" value="P:3-phenylpropionate catabolic process"/>
    <property type="evidence" value="ECO:0007669"/>
    <property type="project" value="UniProtKB-UniRule"/>
</dbReference>
<organism evidence="12 13">
    <name type="scientific">Pseudofrankia asymbiotica</name>
    <dbReference type="NCBI Taxonomy" id="1834516"/>
    <lineage>
        <taxon>Bacteria</taxon>
        <taxon>Bacillati</taxon>
        <taxon>Actinomycetota</taxon>
        <taxon>Actinomycetes</taxon>
        <taxon>Frankiales</taxon>
        <taxon>Frankiaceae</taxon>
        <taxon>Pseudofrankia</taxon>
    </lineage>
</organism>
<dbReference type="AlphaFoldDB" id="A0A1V2ICG4"/>
<feature type="active site" description="Proton donor" evidence="10">
    <location>
        <position position="115"/>
    </location>
</feature>
<comment type="similarity">
    <text evidence="4 10">Belongs to the LigB/MhpB extradiol dioxygenase family.</text>
</comment>
<evidence type="ECO:0000256" key="1">
    <source>
        <dbReference type="ARBA" id="ARBA00001748"/>
    </source>
</evidence>
<dbReference type="GO" id="GO:0008198">
    <property type="term" value="F:ferrous iron binding"/>
    <property type="evidence" value="ECO:0007669"/>
    <property type="project" value="InterPro"/>
</dbReference>
<evidence type="ECO:0000259" key="11">
    <source>
        <dbReference type="Pfam" id="PF02900"/>
    </source>
</evidence>
<dbReference type="EMBL" id="MOMC01000022">
    <property type="protein sequence ID" value="ONH30854.1"/>
    <property type="molecule type" value="Genomic_DNA"/>
</dbReference>
<evidence type="ECO:0000256" key="9">
    <source>
        <dbReference type="ARBA" id="ARBA00023004"/>
    </source>
</evidence>